<evidence type="ECO:0000313" key="1">
    <source>
        <dbReference type="EMBL" id="KAH3698337.1"/>
    </source>
</evidence>
<reference evidence="1" key="1">
    <citation type="journal article" date="2019" name="bioRxiv">
        <title>The Genome of the Zebra Mussel, Dreissena polymorpha: A Resource for Invasive Species Research.</title>
        <authorList>
            <person name="McCartney M.A."/>
            <person name="Auch B."/>
            <person name="Kono T."/>
            <person name="Mallez S."/>
            <person name="Zhang Y."/>
            <person name="Obille A."/>
            <person name="Becker A."/>
            <person name="Abrahante J.E."/>
            <person name="Garbe J."/>
            <person name="Badalamenti J.P."/>
            <person name="Herman A."/>
            <person name="Mangelson H."/>
            <person name="Liachko I."/>
            <person name="Sullivan S."/>
            <person name="Sone E.D."/>
            <person name="Koren S."/>
            <person name="Silverstein K.A.T."/>
            <person name="Beckman K.B."/>
            <person name="Gohl D.M."/>
        </authorList>
    </citation>
    <scope>NUCLEOTIDE SEQUENCE</scope>
    <source>
        <strain evidence="1">Duluth1</strain>
        <tissue evidence="1">Whole animal</tissue>
    </source>
</reference>
<protein>
    <submittedName>
        <fullName evidence="1">Uncharacterized protein</fullName>
    </submittedName>
</protein>
<accession>A0A9D3YEH6</accession>
<proteinExistence type="predicted"/>
<sequence length="272" mass="31427">MERDNEDRLSTVMEDFGVTEELINFRRYASDVYEILVTILARHKQDFPLNVHIVGSHSEGSTTLGLNSDIDFIIYFNSRKVYLALSECQTSLQSYLVIKSSCSSPQCVVLQYVFRYPDNSVLSNCIKSLLSTPRQSCPQYILDEEGRVLLSSEFLINNDLRRTRKHYSSACVIEQHGPAISQENYFDRVYAIHSQMLPLDCQVLFERPKSGHWPKEETTFKAKQCGVFFIYPGNIGHISSYDSSRRNINMDIRHQTIYASCQWRMSTSTIER</sequence>
<dbReference type="AlphaFoldDB" id="A0A9D3YEH6"/>
<gene>
    <name evidence="1" type="ORF">DPMN_085856</name>
</gene>
<dbReference type="Proteomes" id="UP000828390">
    <property type="component" value="Unassembled WGS sequence"/>
</dbReference>
<comment type="caution">
    <text evidence="1">The sequence shown here is derived from an EMBL/GenBank/DDBJ whole genome shotgun (WGS) entry which is preliminary data.</text>
</comment>
<keyword evidence="2" id="KW-1185">Reference proteome</keyword>
<dbReference type="EMBL" id="JAIWYP010000016">
    <property type="protein sequence ID" value="KAH3698337.1"/>
    <property type="molecule type" value="Genomic_DNA"/>
</dbReference>
<evidence type="ECO:0000313" key="2">
    <source>
        <dbReference type="Proteomes" id="UP000828390"/>
    </source>
</evidence>
<organism evidence="1 2">
    <name type="scientific">Dreissena polymorpha</name>
    <name type="common">Zebra mussel</name>
    <name type="synonym">Mytilus polymorpha</name>
    <dbReference type="NCBI Taxonomy" id="45954"/>
    <lineage>
        <taxon>Eukaryota</taxon>
        <taxon>Metazoa</taxon>
        <taxon>Spiralia</taxon>
        <taxon>Lophotrochozoa</taxon>
        <taxon>Mollusca</taxon>
        <taxon>Bivalvia</taxon>
        <taxon>Autobranchia</taxon>
        <taxon>Heteroconchia</taxon>
        <taxon>Euheterodonta</taxon>
        <taxon>Imparidentia</taxon>
        <taxon>Neoheterodontei</taxon>
        <taxon>Myida</taxon>
        <taxon>Dreissenoidea</taxon>
        <taxon>Dreissenidae</taxon>
        <taxon>Dreissena</taxon>
    </lineage>
</organism>
<reference evidence="1" key="2">
    <citation type="submission" date="2020-11" db="EMBL/GenBank/DDBJ databases">
        <authorList>
            <person name="McCartney M.A."/>
            <person name="Auch B."/>
            <person name="Kono T."/>
            <person name="Mallez S."/>
            <person name="Becker A."/>
            <person name="Gohl D.M."/>
            <person name="Silverstein K.A.T."/>
            <person name="Koren S."/>
            <person name="Bechman K.B."/>
            <person name="Herman A."/>
            <person name="Abrahante J.E."/>
            <person name="Garbe J."/>
        </authorList>
    </citation>
    <scope>NUCLEOTIDE SEQUENCE</scope>
    <source>
        <strain evidence="1">Duluth1</strain>
        <tissue evidence="1">Whole animal</tissue>
    </source>
</reference>
<name>A0A9D3YEH6_DREPO</name>